<dbReference type="InterPro" id="IPR043746">
    <property type="entry name" value="DUF5691"/>
</dbReference>
<organism evidence="1 2">
    <name type="scientific">Deinococcus lacus</name>
    <dbReference type="NCBI Taxonomy" id="392561"/>
    <lineage>
        <taxon>Bacteria</taxon>
        <taxon>Thermotogati</taxon>
        <taxon>Deinococcota</taxon>
        <taxon>Deinococci</taxon>
        <taxon>Deinococcales</taxon>
        <taxon>Deinococcaceae</taxon>
        <taxon>Deinococcus</taxon>
    </lineage>
</organism>
<proteinExistence type="predicted"/>
<protein>
    <submittedName>
        <fullName evidence="1">Uncharacterized protein</fullName>
    </submittedName>
</protein>
<dbReference type="Proteomes" id="UP001596297">
    <property type="component" value="Unassembled WGS sequence"/>
</dbReference>
<comment type="caution">
    <text evidence="1">The sequence shown here is derived from an EMBL/GenBank/DDBJ whole genome shotgun (WGS) entry which is preliminary data.</text>
</comment>
<evidence type="ECO:0000313" key="2">
    <source>
        <dbReference type="Proteomes" id="UP001596297"/>
    </source>
</evidence>
<keyword evidence="2" id="KW-1185">Reference proteome</keyword>
<name>A0ABW1YHC6_9DEIO</name>
<reference evidence="2" key="1">
    <citation type="journal article" date="2019" name="Int. J. Syst. Evol. Microbiol.">
        <title>The Global Catalogue of Microorganisms (GCM) 10K type strain sequencing project: providing services to taxonomists for standard genome sequencing and annotation.</title>
        <authorList>
            <consortium name="The Broad Institute Genomics Platform"/>
            <consortium name="The Broad Institute Genome Sequencing Center for Infectious Disease"/>
            <person name="Wu L."/>
            <person name="Ma J."/>
        </authorList>
    </citation>
    <scope>NUCLEOTIDE SEQUENCE [LARGE SCALE GENOMIC DNA]</scope>
    <source>
        <strain evidence="2">CGMCC 1.15772</strain>
    </source>
</reference>
<dbReference type="EMBL" id="JBHSWD010000003">
    <property type="protein sequence ID" value="MFC6592975.1"/>
    <property type="molecule type" value="Genomic_DNA"/>
</dbReference>
<evidence type="ECO:0000313" key="1">
    <source>
        <dbReference type="EMBL" id="MFC6592975.1"/>
    </source>
</evidence>
<gene>
    <name evidence="1" type="ORF">ACFP81_13840</name>
</gene>
<accession>A0ABW1YHC6</accession>
<dbReference type="RefSeq" id="WP_380084092.1">
    <property type="nucleotide sequence ID" value="NZ_JBHSWD010000003.1"/>
</dbReference>
<sequence>MSTPLKELAQVALRGTARAELPKLAASPLADALARLETANVEAALLSRAALAGLHSRAGVPLLPAETPLPATLPPAQSPLPEKLWPLLRQLAETPALATALADVQARGWTLSAAQTLNLLSHMGLTKAEQCRHLFWPLLDERGQAVLDAHPIHSAWQQADAAAKWQAQLDALRELRQADAEAGAAQTSQLWQEVKADERCDLLNLIEGASCPQTCPFCRTPKKTARQRWHGGRGCSGGICRGRFRMSCWRCCRRQSRSRVKVGK</sequence>
<dbReference type="Pfam" id="PF18944">
    <property type="entry name" value="DUF5691"/>
    <property type="match status" value="1"/>
</dbReference>